<dbReference type="FunFam" id="3.40.50.300:FF:000296">
    <property type="entry name" value="ATP-dependent DNA helicase RecQ"/>
    <property type="match status" value="1"/>
</dbReference>
<name>A0A0W0CQC0_CANGB</name>
<dbReference type="Gene3D" id="1.10.150.80">
    <property type="entry name" value="HRDC domain"/>
    <property type="match status" value="1"/>
</dbReference>
<dbReference type="VEuPathDB" id="FungiDB:GWK60_D00187"/>
<dbReference type="GO" id="GO:0000724">
    <property type="term" value="P:double-strand break repair via homologous recombination"/>
    <property type="evidence" value="ECO:0007669"/>
    <property type="project" value="EnsemblFungi"/>
</dbReference>
<keyword evidence="15" id="KW-0175">Coiled coil</keyword>
<keyword evidence="5" id="KW-0378">Hydrolase</keyword>
<gene>
    <name evidence="19" type="ORF">AO440_000610</name>
</gene>
<organism evidence="19 20">
    <name type="scientific">Candida glabrata</name>
    <name type="common">Yeast</name>
    <name type="synonym">Torulopsis glabrata</name>
    <dbReference type="NCBI Taxonomy" id="5478"/>
    <lineage>
        <taxon>Eukaryota</taxon>
        <taxon>Fungi</taxon>
        <taxon>Dikarya</taxon>
        <taxon>Ascomycota</taxon>
        <taxon>Saccharomycotina</taxon>
        <taxon>Saccharomycetes</taxon>
        <taxon>Saccharomycetales</taxon>
        <taxon>Saccharomycetaceae</taxon>
        <taxon>Nakaseomyces</taxon>
    </lineage>
</organism>
<dbReference type="EC" id="5.6.2.4" evidence="13"/>
<dbReference type="InterPro" id="IPR032284">
    <property type="entry name" value="RecQ_Zn-bd"/>
</dbReference>
<dbReference type="VEuPathDB" id="FungiDB:B1J91_L00407g"/>
<feature type="region of interest" description="Disordered" evidence="16">
    <location>
        <begin position="1146"/>
        <end position="1176"/>
    </location>
</feature>
<feature type="compositionally biased region" description="Acidic residues" evidence="16">
    <location>
        <begin position="374"/>
        <end position="388"/>
    </location>
</feature>
<dbReference type="CDD" id="cd18794">
    <property type="entry name" value="SF2_C_RecQ"/>
    <property type="match status" value="1"/>
</dbReference>
<dbReference type="InterPro" id="IPR022758">
    <property type="entry name" value="Helicase_Sgs1"/>
</dbReference>
<evidence type="ECO:0000256" key="12">
    <source>
        <dbReference type="ARBA" id="ARBA00034617"/>
    </source>
</evidence>
<comment type="catalytic activity">
    <reaction evidence="12">
        <text>Couples ATP hydrolysis with the unwinding of duplex DNA by translocating in the 3'-5' direction.</text>
        <dbReference type="EC" id="5.6.2.4"/>
    </reaction>
</comment>
<dbReference type="GO" id="GO:0016787">
    <property type="term" value="F:hydrolase activity"/>
    <property type="evidence" value="ECO:0007669"/>
    <property type="project" value="UniProtKB-KW"/>
</dbReference>
<dbReference type="InterPro" id="IPR036388">
    <property type="entry name" value="WH-like_DNA-bd_sf"/>
</dbReference>
<dbReference type="InterPro" id="IPR004589">
    <property type="entry name" value="DNA_helicase_ATP-dep_RecQ"/>
</dbReference>
<dbReference type="InterPro" id="IPR010997">
    <property type="entry name" value="HRDC-like_sf"/>
</dbReference>
<dbReference type="GO" id="GO:0005737">
    <property type="term" value="C:cytoplasm"/>
    <property type="evidence" value="ECO:0007669"/>
    <property type="project" value="TreeGrafter"/>
</dbReference>
<dbReference type="GO" id="GO:0000706">
    <property type="term" value="P:meiotic DNA double-strand break processing"/>
    <property type="evidence" value="ECO:0007669"/>
    <property type="project" value="EnsemblFungi"/>
</dbReference>
<dbReference type="PANTHER" id="PTHR13710">
    <property type="entry name" value="DNA HELICASE RECQ FAMILY MEMBER"/>
    <property type="match status" value="1"/>
</dbReference>
<comment type="catalytic activity">
    <reaction evidence="14">
        <text>ATP + H2O = ADP + phosphate + H(+)</text>
        <dbReference type="Rhea" id="RHEA:13065"/>
        <dbReference type="ChEBI" id="CHEBI:15377"/>
        <dbReference type="ChEBI" id="CHEBI:15378"/>
        <dbReference type="ChEBI" id="CHEBI:30616"/>
        <dbReference type="ChEBI" id="CHEBI:43474"/>
        <dbReference type="ChEBI" id="CHEBI:456216"/>
    </reaction>
</comment>
<dbReference type="EMBL" id="LLZZ01000129">
    <property type="protein sequence ID" value="KTB01807.1"/>
    <property type="molecule type" value="Genomic_DNA"/>
</dbReference>
<dbReference type="VEuPathDB" id="FungiDB:GVI51_L00187"/>
<evidence type="ECO:0000256" key="13">
    <source>
        <dbReference type="ARBA" id="ARBA00034808"/>
    </source>
</evidence>
<dbReference type="GO" id="GO:0043138">
    <property type="term" value="F:3'-5' DNA helicase activity"/>
    <property type="evidence" value="ECO:0007669"/>
    <property type="project" value="UniProtKB-EC"/>
</dbReference>
<dbReference type="GO" id="GO:0007534">
    <property type="term" value="P:gene conversion at mating-type locus"/>
    <property type="evidence" value="ECO:0007669"/>
    <property type="project" value="EnsemblFungi"/>
</dbReference>
<evidence type="ECO:0000256" key="11">
    <source>
        <dbReference type="ARBA" id="ARBA00023242"/>
    </source>
</evidence>
<dbReference type="FunFam" id="1.10.10.10:FF:000495">
    <property type="entry name" value="RecQ family helicase MusN"/>
    <property type="match status" value="1"/>
</dbReference>
<comment type="subcellular location">
    <subcellularLocation>
        <location evidence="1">Nucleus</location>
    </subcellularLocation>
</comment>
<dbReference type="GO" id="GO:0006265">
    <property type="term" value="P:DNA topological change"/>
    <property type="evidence" value="ECO:0007669"/>
    <property type="project" value="EnsemblFungi"/>
</dbReference>
<keyword evidence="9" id="KW-0234">DNA repair</keyword>
<evidence type="ECO:0000256" key="9">
    <source>
        <dbReference type="ARBA" id="ARBA00023204"/>
    </source>
</evidence>
<proteinExistence type="inferred from homology"/>
<evidence type="ECO:0000256" key="3">
    <source>
        <dbReference type="ARBA" id="ARBA00022741"/>
    </source>
</evidence>
<dbReference type="GO" id="GO:0044547">
    <property type="term" value="F:DNA topoisomerase binding"/>
    <property type="evidence" value="ECO:0007669"/>
    <property type="project" value="EnsemblFungi"/>
</dbReference>
<dbReference type="Pfam" id="PF16124">
    <property type="entry name" value="RecQ_Zn_bind"/>
    <property type="match status" value="1"/>
</dbReference>
<dbReference type="GO" id="GO:0009378">
    <property type="term" value="F:four-way junction helicase activity"/>
    <property type="evidence" value="ECO:0007669"/>
    <property type="project" value="TreeGrafter"/>
</dbReference>
<dbReference type="GO" id="GO:0031422">
    <property type="term" value="C:RecQ family helicase-topoisomerase III complex"/>
    <property type="evidence" value="ECO:0007669"/>
    <property type="project" value="EnsemblFungi"/>
</dbReference>
<evidence type="ECO:0000256" key="1">
    <source>
        <dbReference type="ARBA" id="ARBA00004123"/>
    </source>
</evidence>
<feature type="domain" description="Helicase C-terminal" evidence="18">
    <location>
        <begin position="835"/>
        <end position="984"/>
    </location>
</feature>
<dbReference type="VEuPathDB" id="FungiDB:CAGL0L00407g"/>
<evidence type="ECO:0000259" key="18">
    <source>
        <dbReference type="PROSITE" id="PS51194"/>
    </source>
</evidence>
<dbReference type="Gene3D" id="3.40.50.300">
    <property type="entry name" value="P-loop containing nucleotide triphosphate hydrolases"/>
    <property type="match status" value="2"/>
</dbReference>
<evidence type="ECO:0000256" key="5">
    <source>
        <dbReference type="ARBA" id="ARBA00022801"/>
    </source>
</evidence>
<dbReference type="SUPFAM" id="SSF47819">
    <property type="entry name" value="HRDC-like"/>
    <property type="match status" value="1"/>
</dbReference>
<dbReference type="GO" id="GO:0000070">
    <property type="term" value="P:mitotic sister chromatid segregation"/>
    <property type="evidence" value="ECO:0007669"/>
    <property type="project" value="EnsemblFungi"/>
</dbReference>
<keyword evidence="8" id="KW-0238">DNA-binding</keyword>
<keyword evidence="6 19" id="KW-0347">Helicase</keyword>
<dbReference type="PROSITE" id="PS51192">
    <property type="entry name" value="HELICASE_ATP_BIND_1"/>
    <property type="match status" value="1"/>
</dbReference>
<reference evidence="19 20" key="1">
    <citation type="submission" date="2015-10" db="EMBL/GenBank/DDBJ databases">
        <title>Draft genomes sequences of Candida glabrata isolates 1A, 1B, 2A, 2B, 3A and 3B.</title>
        <authorList>
            <person name="Haavelsrud O.E."/>
            <person name="Gaustad P."/>
        </authorList>
    </citation>
    <scope>NUCLEOTIDE SEQUENCE [LARGE SCALE GENOMIC DNA]</scope>
    <source>
        <strain evidence="19">910700640</strain>
    </source>
</reference>
<keyword evidence="10" id="KW-0413">Isomerase</keyword>
<dbReference type="InterPro" id="IPR027417">
    <property type="entry name" value="P-loop_NTPase"/>
</dbReference>
<dbReference type="SMART" id="SM00956">
    <property type="entry name" value="RQC"/>
    <property type="match status" value="1"/>
</dbReference>
<dbReference type="InterPro" id="IPR014001">
    <property type="entry name" value="Helicase_ATP-bd"/>
</dbReference>
<evidence type="ECO:0000259" key="17">
    <source>
        <dbReference type="PROSITE" id="PS51192"/>
    </source>
</evidence>
<feature type="coiled-coil region" evidence="15">
    <location>
        <begin position="173"/>
        <end position="253"/>
    </location>
</feature>
<dbReference type="NCBIfam" id="TIGR00614">
    <property type="entry name" value="recQ_fam"/>
    <property type="match status" value="1"/>
</dbReference>
<keyword evidence="7" id="KW-0067">ATP-binding</keyword>
<evidence type="ECO:0000256" key="10">
    <source>
        <dbReference type="ARBA" id="ARBA00023235"/>
    </source>
</evidence>
<dbReference type="Pfam" id="PF00270">
    <property type="entry name" value="DEAD"/>
    <property type="match status" value="1"/>
</dbReference>
<evidence type="ECO:0000256" key="8">
    <source>
        <dbReference type="ARBA" id="ARBA00023125"/>
    </source>
</evidence>
<dbReference type="SMART" id="SM00490">
    <property type="entry name" value="HELICc"/>
    <property type="match status" value="1"/>
</dbReference>
<sequence length="1371" mass="156185">MVTKPSNNLRREHAWLKESNIFDNDNDILLSTLSKKFSNKKSTNEYNKGSLILHNVGSIDRNETIEVLDDDDDDDIILTNISKPNELSKAQTATSSPKNNMNPNAMNEIQRDVSTSSRVVSTYSGSNSYPFISKDISPKNVCNSSDNLQQSTLPVVYRDKRSNKTIDGSIPVLKAQKELIEKLKDLNKTMTSKIDIMESTSLSEDYKRTQINTVINPKIKSKQSEIEKMELKLETLSQEIKNISHILSDISNENVFKNIKSQKFDSQRASITANNSLTDLQINEGFNNNITKNNRDFNPIPDNSVIRGQQVNMSSFQEESLYIDSYNEPNTQSRAPYTRQMRDRHQINYRIPEADEPFEYRVGKLQPTIASDDTTYDAENTDNPDEDGYLTTQDGEKHSDVHQSDLDFIEDSPSEITHDTAYVETNNNETSSRIQIIMSSPNRLDEYGPSVQSQIDLSGDSLDSNHNVGYKMEYIGESDFNINTGATNTKHTEVIENLSTDSDNWGEVENLTDYDAESFDEERENKTRVSDIEELDNELEIITERKIGNGDGFMLTSVKKEESAIVSLSESHPTSLTDDELEEDISLLGVAENAESPPHTHITDVVSPNSWTKEVYKKLKTVFNLTSFRSNQEEAINATLSGKDVFVLMPTGGGKSLCYQLPAIVKGGCTKGTTIVISPLISLMQDQVEHLQKLNVKARMLSSKGGIDEKNHTFNLFINGFLDLIYLSPEMISVSEKCKTAIEKLYQNKQLARIVVDEAHCVSNWGHDFRPDYKQLSYFKVQYPDIPMMALTATASEQVQMDIVFNLKLKDNLFLRQSFNRTNLYYEVRKKTKNTIFEICDTIKQQFRNQTGIIYCHSKNSCEQTAQQMQRNGIKCAYYHAGMEADERLQVQREWQNDNLQVICATVAFGMGIDKADVRFVFHFTVPRTLEGYYQETGRAGRDGNYSYCITYYSFRDVRTMQTMIQKDKNLDGINKQKHLDKLQQVTAYCENDTDCRRKLVLSYFSEEFDPINCNKNCDNCRNSSSVTKEERDVTSTAISIVKLVQSIQNQKVTLIYCQNIFKGSRNSKIVQAGHDMLPQHGAGKNLTKSEIERIFFHLITKRILQEYSKVNNAGFSSSYVKVGDGCRDLLNGKLQLKIQFSVSEGNSRSSAGLPKSNSSNTNNYDRSLTKNITANNDSEQHLRNYAYSPSNSERMRAESSKHIGSTQEVNDLKSAYDRLRNAAISWGSRMVPAVNKFMDDNVLRRLAAILPATEEEFIGIVGNNSTDSKKYKYFKDIFIDLRKRRIERMCNLSSNFAFNEEGQSQIDTMEIQTTSRFFNNTDENKNLVSLTPYEQSTQVSKGVNARTAGGKKYKRNFNYKRYRNYNKWKK</sequence>
<dbReference type="FunFam" id="3.40.50.300:FF:000340">
    <property type="entry name" value="Bloom syndrome, RecQ helicase"/>
    <property type="match status" value="1"/>
</dbReference>
<evidence type="ECO:0000313" key="20">
    <source>
        <dbReference type="Proteomes" id="UP000054886"/>
    </source>
</evidence>
<dbReference type="GO" id="GO:0010520">
    <property type="term" value="P:regulation of reciprocal meiotic recombination"/>
    <property type="evidence" value="ECO:0007669"/>
    <property type="project" value="EnsemblFungi"/>
</dbReference>
<dbReference type="PANTHER" id="PTHR13710:SF153">
    <property type="entry name" value="RECQ-LIKE DNA HELICASE BLM"/>
    <property type="match status" value="1"/>
</dbReference>
<dbReference type="GO" id="GO:0005730">
    <property type="term" value="C:nucleolus"/>
    <property type="evidence" value="ECO:0007669"/>
    <property type="project" value="EnsemblFungi"/>
</dbReference>
<dbReference type="SMART" id="SM00487">
    <property type="entry name" value="DEXDc"/>
    <property type="match status" value="1"/>
</dbReference>
<evidence type="ECO:0000256" key="16">
    <source>
        <dbReference type="SAM" id="MobiDB-lite"/>
    </source>
</evidence>
<dbReference type="PROSITE" id="PS51194">
    <property type="entry name" value="HELICASE_CTER"/>
    <property type="match status" value="1"/>
</dbReference>
<dbReference type="GO" id="GO:0003677">
    <property type="term" value="F:DNA binding"/>
    <property type="evidence" value="ECO:0007669"/>
    <property type="project" value="UniProtKB-KW"/>
</dbReference>
<dbReference type="Proteomes" id="UP000054886">
    <property type="component" value="Unassembled WGS sequence"/>
</dbReference>
<dbReference type="GO" id="GO:0031860">
    <property type="term" value="P:telomeric 3' overhang formation"/>
    <property type="evidence" value="ECO:0007669"/>
    <property type="project" value="EnsemblFungi"/>
</dbReference>
<evidence type="ECO:0000313" key="19">
    <source>
        <dbReference type="EMBL" id="KTB01807.1"/>
    </source>
</evidence>
<feature type="region of interest" description="Disordered" evidence="16">
    <location>
        <begin position="367"/>
        <end position="397"/>
    </location>
</feature>
<dbReference type="PROSITE" id="PS00690">
    <property type="entry name" value="DEAH_ATP_HELICASE"/>
    <property type="match status" value="1"/>
</dbReference>
<evidence type="ECO:0000256" key="14">
    <source>
        <dbReference type="ARBA" id="ARBA00049360"/>
    </source>
</evidence>
<dbReference type="GO" id="GO:0045132">
    <property type="term" value="P:meiotic chromosome segregation"/>
    <property type="evidence" value="ECO:0007669"/>
    <property type="project" value="EnsemblFungi"/>
</dbReference>
<comment type="caution">
    <text evidence="19">The sequence shown here is derived from an EMBL/GenBank/DDBJ whole genome shotgun (WGS) entry which is preliminary data.</text>
</comment>
<evidence type="ECO:0000256" key="6">
    <source>
        <dbReference type="ARBA" id="ARBA00022806"/>
    </source>
</evidence>
<dbReference type="Pfam" id="PF09382">
    <property type="entry name" value="RQC"/>
    <property type="match status" value="1"/>
</dbReference>
<dbReference type="Pfam" id="PF00271">
    <property type="entry name" value="Helicase_C"/>
    <property type="match status" value="1"/>
</dbReference>
<dbReference type="SUPFAM" id="SSF52540">
    <property type="entry name" value="P-loop containing nucleoside triphosphate hydrolases"/>
    <property type="match status" value="2"/>
</dbReference>
<dbReference type="GO" id="GO:0010947">
    <property type="term" value="P:negative regulation of meiotic joint molecule formation"/>
    <property type="evidence" value="ECO:0007669"/>
    <property type="project" value="EnsemblFungi"/>
</dbReference>
<comment type="similarity">
    <text evidence="2">Belongs to the helicase family. RecQ subfamily.</text>
</comment>
<keyword evidence="3" id="KW-0547">Nucleotide-binding</keyword>
<protein>
    <recommendedName>
        <fullName evidence="13">DNA 3'-5' helicase</fullName>
        <ecNumber evidence="13">5.6.2.4</ecNumber>
    </recommendedName>
</protein>
<dbReference type="GO" id="GO:0044818">
    <property type="term" value="P:mitotic G2/M transition checkpoint"/>
    <property type="evidence" value="ECO:0007669"/>
    <property type="project" value="EnsemblFungi"/>
</dbReference>
<keyword evidence="4" id="KW-0227">DNA damage</keyword>
<evidence type="ECO:0000256" key="7">
    <source>
        <dbReference type="ARBA" id="ARBA00022840"/>
    </source>
</evidence>
<dbReference type="Gene3D" id="1.10.10.10">
    <property type="entry name" value="Winged helix-like DNA-binding domain superfamily/Winged helix DNA-binding domain"/>
    <property type="match status" value="1"/>
</dbReference>
<dbReference type="GO" id="GO:0006260">
    <property type="term" value="P:DNA replication"/>
    <property type="evidence" value="ECO:0007669"/>
    <property type="project" value="EnsemblFungi"/>
</dbReference>
<dbReference type="InterPro" id="IPR044876">
    <property type="entry name" value="HRDC_dom_sf"/>
</dbReference>
<dbReference type="Pfam" id="PF11408">
    <property type="entry name" value="Helicase_Sgs1"/>
    <property type="match status" value="1"/>
</dbReference>
<dbReference type="InterPro" id="IPR011545">
    <property type="entry name" value="DEAD/DEAH_box_helicase_dom"/>
</dbReference>
<keyword evidence="11" id="KW-0539">Nucleus</keyword>
<dbReference type="GO" id="GO:0005524">
    <property type="term" value="F:ATP binding"/>
    <property type="evidence" value="ECO:0007669"/>
    <property type="project" value="UniProtKB-KW"/>
</dbReference>
<feature type="domain" description="Helicase ATP-binding" evidence="17">
    <location>
        <begin position="636"/>
        <end position="813"/>
    </location>
</feature>
<evidence type="ECO:0000256" key="4">
    <source>
        <dbReference type="ARBA" id="ARBA00022763"/>
    </source>
</evidence>
<dbReference type="CDD" id="cd17920">
    <property type="entry name" value="DEXHc_RecQ"/>
    <property type="match status" value="1"/>
</dbReference>
<accession>A0A0W0CQC0</accession>
<evidence type="ECO:0000256" key="2">
    <source>
        <dbReference type="ARBA" id="ARBA00005446"/>
    </source>
</evidence>
<evidence type="ECO:0000256" key="15">
    <source>
        <dbReference type="SAM" id="Coils"/>
    </source>
</evidence>
<dbReference type="GO" id="GO:0000722">
    <property type="term" value="P:telomere maintenance via recombination"/>
    <property type="evidence" value="ECO:0007669"/>
    <property type="project" value="EnsemblFungi"/>
</dbReference>
<dbReference type="InterPro" id="IPR002464">
    <property type="entry name" value="DNA/RNA_helicase_DEAH_CS"/>
</dbReference>
<dbReference type="GO" id="GO:0031573">
    <property type="term" value="P:mitotic intra-S DNA damage checkpoint signaling"/>
    <property type="evidence" value="ECO:0007669"/>
    <property type="project" value="EnsemblFungi"/>
</dbReference>
<dbReference type="InterPro" id="IPR018982">
    <property type="entry name" value="RQC_domain"/>
</dbReference>
<dbReference type="InterPro" id="IPR001650">
    <property type="entry name" value="Helicase_C-like"/>
</dbReference>